<name>A0ABP2YXZ2_9GAMM</name>
<evidence type="ECO:0000256" key="1">
    <source>
        <dbReference type="ARBA" id="ARBA00001946"/>
    </source>
</evidence>
<dbReference type="PANTHER" id="PTHR30040">
    <property type="entry name" value="THIAMINE BIOSYNTHESIS LIPOPROTEIN APBE"/>
    <property type="match status" value="1"/>
</dbReference>
<dbReference type="EMBL" id="AXZL01000076">
    <property type="protein sequence ID" value="ESE39240.1"/>
    <property type="molecule type" value="Genomic_DNA"/>
</dbReference>
<dbReference type="SUPFAM" id="SSF143631">
    <property type="entry name" value="ApbE-like"/>
    <property type="match status" value="1"/>
</dbReference>
<evidence type="ECO:0000313" key="14">
    <source>
        <dbReference type="Proteomes" id="UP000017548"/>
    </source>
</evidence>
<keyword evidence="8 12" id="KW-0274">FAD</keyword>
<dbReference type="PANTHER" id="PTHR30040:SF2">
    <property type="entry name" value="FAD:PROTEIN FMN TRANSFERASE"/>
    <property type="match status" value="1"/>
</dbReference>
<evidence type="ECO:0000256" key="7">
    <source>
        <dbReference type="ARBA" id="ARBA00022723"/>
    </source>
</evidence>
<evidence type="ECO:0000256" key="10">
    <source>
        <dbReference type="ARBA" id="ARBA00031306"/>
    </source>
</evidence>
<dbReference type="Proteomes" id="UP000017548">
    <property type="component" value="Unassembled WGS sequence"/>
</dbReference>
<comment type="cofactor">
    <cofactor evidence="1">
        <name>Mg(2+)</name>
        <dbReference type="ChEBI" id="CHEBI:18420"/>
    </cofactor>
</comment>
<proteinExistence type="inferred from homology"/>
<keyword evidence="14" id="KW-1185">Reference proteome</keyword>
<keyword evidence="7 12" id="KW-0479">Metal-binding</keyword>
<gene>
    <name evidence="13" type="ORF">SHD_3449</name>
</gene>
<dbReference type="InterPro" id="IPR003374">
    <property type="entry name" value="ApbE-like_sf"/>
</dbReference>
<evidence type="ECO:0000256" key="12">
    <source>
        <dbReference type="PIRNR" id="PIRNR006268"/>
    </source>
</evidence>
<evidence type="ECO:0000256" key="9">
    <source>
        <dbReference type="ARBA" id="ARBA00022842"/>
    </source>
</evidence>
<keyword evidence="9 12" id="KW-0460">Magnesium</keyword>
<sequence>MWSKALICNFCIKGHPKELLVTMFKTLALKTPVLKTSVLKHSVSWLVLVGLAFFISACSKQDEVISLAGSTMGTTYHIKVVPNEQMPTAQLLQAEIDLALELVNNQMSTYRPNSELSRFNQLPLEQSVEVSPDTIKVVKEGMRLYNVTDKALDITLGPLVNLWGFGPDKRPTKVPTQADIDAAKAKTGISELSIEGNRLSKHNAHLYVDLSSIAKGFGVDKVASILDKYHATGYLVEIGGELSIKGTKGDGSSWRVAIEKPTDEGMAVQQVIEPGTMAMATSGDYRNYYEEEGQRFTHIIDPRTGLPINHKLASVTVLHKECMTADGFATAMMVLGTEASLELAKKEHLAIMLIEKQGEGFKVYYSDAFKPFLK</sequence>
<evidence type="ECO:0000256" key="4">
    <source>
        <dbReference type="ARBA" id="ARBA00016337"/>
    </source>
</evidence>
<evidence type="ECO:0000256" key="8">
    <source>
        <dbReference type="ARBA" id="ARBA00022827"/>
    </source>
</evidence>
<protein>
    <recommendedName>
        <fullName evidence="4 12">FAD:protein FMN transferase</fullName>
        <ecNumber evidence="3 12">2.7.1.180</ecNumber>
    </recommendedName>
    <alternativeName>
        <fullName evidence="10 12">Flavin transferase</fullName>
    </alternativeName>
</protein>
<comment type="caution">
    <text evidence="13">The sequence shown here is derived from an EMBL/GenBank/DDBJ whole genome shotgun (WGS) entry which is preliminary data.</text>
</comment>
<evidence type="ECO:0000256" key="11">
    <source>
        <dbReference type="ARBA" id="ARBA00048540"/>
    </source>
</evidence>
<evidence type="ECO:0000256" key="3">
    <source>
        <dbReference type="ARBA" id="ARBA00011955"/>
    </source>
</evidence>
<keyword evidence="5 12" id="KW-0285">Flavoprotein</keyword>
<dbReference type="Gene3D" id="3.10.520.10">
    <property type="entry name" value="ApbE-like domains"/>
    <property type="match status" value="1"/>
</dbReference>
<organism evidence="13 14">
    <name type="scientific">Shewanella decolorationis S12</name>
    <dbReference type="NCBI Taxonomy" id="1353536"/>
    <lineage>
        <taxon>Bacteria</taxon>
        <taxon>Pseudomonadati</taxon>
        <taxon>Pseudomonadota</taxon>
        <taxon>Gammaproteobacteria</taxon>
        <taxon>Alteromonadales</taxon>
        <taxon>Shewanellaceae</taxon>
        <taxon>Shewanella</taxon>
    </lineage>
</organism>
<dbReference type="InterPro" id="IPR024932">
    <property type="entry name" value="ApbE"/>
</dbReference>
<accession>A0ABP2YXZ2</accession>
<evidence type="ECO:0000256" key="6">
    <source>
        <dbReference type="ARBA" id="ARBA00022679"/>
    </source>
</evidence>
<keyword evidence="13" id="KW-0449">Lipoprotein</keyword>
<evidence type="ECO:0000313" key="13">
    <source>
        <dbReference type="EMBL" id="ESE39240.1"/>
    </source>
</evidence>
<evidence type="ECO:0000256" key="2">
    <source>
        <dbReference type="ARBA" id="ARBA00008282"/>
    </source>
</evidence>
<comment type="similarity">
    <text evidence="2 12">Belongs to the ApbE family.</text>
</comment>
<keyword evidence="6 12" id="KW-0808">Transferase</keyword>
<comment type="catalytic activity">
    <reaction evidence="11 12">
        <text>L-threonyl-[protein] + FAD = FMN-L-threonyl-[protein] + AMP + H(+)</text>
        <dbReference type="Rhea" id="RHEA:36847"/>
        <dbReference type="Rhea" id="RHEA-COMP:11060"/>
        <dbReference type="Rhea" id="RHEA-COMP:11061"/>
        <dbReference type="ChEBI" id="CHEBI:15378"/>
        <dbReference type="ChEBI" id="CHEBI:30013"/>
        <dbReference type="ChEBI" id="CHEBI:57692"/>
        <dbReference type="ChEBI" id="CHEBI:74257"/>
        <dbReference type="ChEBI" id="CHEBI:456215"/>
        <dbReference type="EC" id="2.7.1.180"/>
    </reaction>
</comment>
<dbReference type="EC" id="2.7.1.180" evidence="3 12"/>
<dbReference type="PIRSF" id="PIRSF006268">
    <property type="entry name" value="ApbE"/>
    <property type="match status" value="1"/>
</dbReference>
<evidence type="ECO:0000256" key="5">
    <source>
        <dbReference type="ARBA" id="ARBA00022630"/>
    </source>
</evidence>
<reference evidence="13 14" key="1">
    <citation type="journal article" date="2013" name="Genome Announc.">
        <title>Draft Genome Sequence of Shewanella decolorationis S12, a Dye-Degrading Bacterium Isolated from a Wastewater Treatment Plant.</title>
        <authorList>
            <person name="Xu M."/>
            <person name="Fang Y."/>
            <person name="Liu J."/>
            <person name="Chen X."/>
            <person name="Sun G."/>
            <person name="Guo J."/>
            <person name="Hua Z."/>
            <person name="Tu Q."/>
            <person name="Wu L."/>
            <person name="Zhou J."/>
            <person name="Liu X."/>
        </authorList>
    </citation>
    <scope>NUCLEOTIDE SEQUENCE [LARGE SCALE GENOMIC DNA]</scope>
    <source>
        <strain evidence="13 14">S12</strain>
    </source>
</reference>
<dbReference type="Pfam" id="PF02424">
    <property type="entry name" value="ApbE"/>
    <property type="match status" value="1"/>
</dbReference>